<evidence type="ECO:0000256" key="5">
    <source>
        <dbReference type="ARBA" id="ARBA00022989"/>
    </source>
</evidence>
<sequence length="106" mass="12043">MFDIGLEKLALLLLLALVIFGPDRLPHVARQAAETLRRLRELAYDATSEIKTGLGPEYADLDLADLHPRRFVRKHLLDALDDDRHPRDDEPLLAYGERPPYDAEAT</sequence>
<dbReference type="RefSeq" id="WP_378198088.1">
    <property type="nucleotide sequence ID" value="NZ_JBHLZP010000047.1"/>
</dbReference>
<organism evidence="9 10">
    <name type="scientific">Actinoallomurus acaciae</name>
    <dbReference type="NCBI Taxonomy" id="502577"/>
    <lineage>
        <taxon>Bacteria</taxon>
        <taxon>Bacillati</taxon>
        <taxon>Actinomycetota</taxon>
        <taxon>Actinomycetes</taxon>
        <taxon>Streptosporangiales</taxon>
        <taxon>Thermomonosporaceae</taxon>
        <taxon>Actinoallomurus</taxon>
    </lineage>
</organism>
<dbReference type="InterPro" id="IPR003369">
    <property type="entry name" value="TatA/B/E"/>
</dbReference>
<evidence type="ECO:0000256" key="3">
    <source>
        <dbReference type="ARBA" id="ARBA00022692"/>
    </source>
</evidence>
<gene>
    <name evidence="9" type="ORF">ACFFNX_09305</name>
</gene>
<proteinExistence type="predicted"/>
<evidence type="ECO:0000256" key="8">
    <source>
        <dbReference type="SAM" id="MobiDB-lite"/>
    </source>
</evidence>
<keyword evidence="5" id="KW-1133">Transmembrane helix</keyword>
<keyword evidence="2" id="KW-0813">Transport</keyword>
<dbReference type="PANTHER" id="PTHR33162:SF1">
    <property type="entry name" value="SEC-INDEPENDENT PROTEIN TRANSLOCASE PROTEIN TATA, CHLOROPLASTIC"/>
    <property type="match status" value="1"/>
</dbReference>
<evidence type="ECO:0000256" key="4">
    <source>
        <dbReference type="ARBA" id="ARBA00022927"/>
    </source>
</evidence>
<dbReference type="EMBL" id="JBHLZP010000047">
    <property type="protein sequence ID" value="MFB9832382.1"/>
    <property type="molecule type" value="Genomic_DNA"/>
</dbReference>
<evidence type="ECO:0000256" key="1">
    <source>
        <dbReference type="ARBA" id="ARBA00004167"/>
    </source>
</evidence>
<dbReference type="PANTHER" id="PTHR33162">
    <property type="entry name" value="SEC-INDEPENDENT PROTEIN TRANSLOCASE PROTEIN TATA, CHLOROPLASTIC"/>
    <property type="match status" value="1"/>
</dbReference>
<accession>A0ABV5YEA2</accession>
<comment type="subcellular location">
    <subcellularLocation>
        <location evidence="1">Membrane</location>
        <topology evidence="1">Single-pass membrane protein</topology>
    </subcellularLocation>
</comment>
<dbReference type="PRINTS" id="PR01506">
    <property type="entry name" value="TATBPROTEIN"/>
</dbReference>
<protein>
    <submittedName>
        <fullName evidence="9">Sec-independent translocase</fullName>
    </submittedName>
</protein>
<dbReference type="Gene3D" id="1.20.5.3310">
    <property type="match status" value="1"/>
</dbReference>
<feature type="region of interest" description="Disordered" evidence="8">
    <location>
        <begin position="81"/>
        <end position="106"/>
    </location>
</feature>
<keyword evidence="4" id="KW-0653">Protein transport</keyword>
<keyword evidence="3" id="KW-0812">Transmembrane</keyword>
<keyword evidence="6" id="KW-0811">Translocation</keyword>
<dbReference type="NCBIfam" id="NF002377">
    <property type="entry name" value="PRK01371.1-4"/>
    <property type="match status" value="1"/>
</dbReference>
<comment type="caution">
    <text evidence="9">The sequence shown here is derived from an EMBL/GenBank/DDBJ whole genome shotgun (WGS) entry which is preliminary data.</text>
</comment>
<keyword evidence="10" id="KW-1185">Reference proteome</keyword>
<dbReference type="Pfam" id="PF02416">
    <property type="entry name" value="TatA_B_E"/>
    <property type="match status" value="1"/>
</dbReference>
<keyword evidence="7" id="KW-0472">Membrane</keyword>
<evidence type="ECO:0000256" key="7">
    <source>
        <dbReference type="ARBA" id="ARBA00023136"/>
    </source>
</evidence>
<name>A0ABV5YEA2_9ACTN</name>
<reference evidence="9 10" key="1">
    <citation type="submission" date="2024-09" db="EMBL/GenBank/DDBJ databases">
        <authorList>
            <person name="Sun Q."/>
            <person name="Mori K."/>
        </authorList>
    </citation>
    <scope>NUCLEOTIDE SEQUENCE [LARGE SCALE GENOMIC DNA]</scope>
    <source>
        <strain evidence="9 10">TBRC 0563</strain>
    </source>
</reference>
<evidence type="ECO:0000313" key="10">
    <source>
        <dbReference type="Proteomes" id="UP001589627"/>
    </source>
</evidence>
<evidence type="ECO:0000256" key="6">
    <source>
        <dbReference type="ARBA" id="ARBA00023010"/>
    </source>
</evidence>
<evidence type="ECO:0000313" key="9">
    <source>
        <dbReference type="EMBL" id="MFB9832382.1"/>
    </source>
</evidence>
<evidence type="ECO:0000256" key="2">
    <source>
        <dbReference type="ARBA" id="ARBA00022448"/>
    </source>
</evidence>
<dbReference type="Proteomes" id="UP001589627">
    <property type="component" value="Unassembled WGS sequence"/>
</dbReference>
<feature type="compositionally biased region" description="Basic and acidic residues" evidence="8">
    <location>
        <begin position="81"/>
        <end position="90"/>
    </location>
</feature>